<name>A0A803PTK8_CANSA</name>
<feature type="domain" description="GAG-pre-integrase" evidence="2">
    <location>
        <begin position="293"/>
        <end position="346"/>
    </location>
</feature>
<accession>A0A803PTK8</accession>
<sequence>MVSTIVRGHRLDGYLNGTRVRPVEFLPADASLGEDATVINPEFESWIVNDELLLGWLYGSMTESIATEVMGCDSSTSLWQALETLFGAHSRVKMDEYRTKIQTYRKGTMSMADYLRQKRQWADVEGSPSANVAATRNPGFVGNRSDNSGQYGQGNRVLRIAIIAMMSLTWVQTRMVPAVETKEGKPATMGNGASAFIATPEMVEDTAWYVDSGANNHITADSNNLTNKTDYNVEETLTIGNGNKLDIAHVGTLKDGLYQLTNYQEGLSNQPSLMSKLNSVKPFTGVVTVSSHKSVSPSFLSLKDRWHKRLGHPSNRVLNKVLNLADVKVNMNEKSSFCEACQFGKSHALPFNTNSNRA</sequence>
<dbReference type="InterPro" id="IPR025724">
    <property type="entry name" value="GAG-pre-integrase_dom"/>
</dbReference>
<keyword evidence="5" id="KW-1185">Reference proteome</keyword>
<proteinExistence type="predicted"/>
<dbReference type="Pfam" id="PF22936">
    <property type="entry name" value="Pol_BBD"/>
    <property type="match status" value="1"/>
</dbReference>
<feature type="region of interest" description="Disordered" evidence="1">
    <location>
        <begin position="126"/>
        <end position="148"/>
    </location>
</feature>
<evidence type="ECO:0000259" key="3">
    <source>
        <dbReference type="Pfam" id="PF22936"/>
    </source>
</evidence>
<dbReference type="EMBL" id="UZAU01000598">
    <property type="status" value="NOT_ANNOTATED_CDS"/>
    <property type="molecule type" value="Genomic_DNA"/>
</dbReference>
<feature type="domain" description="Retrovirus-related Pol polyprotein from transposon TNT 1-94-like beta-barrel" evidence="3">
    <location>
        <begin position="208"/>
        <end position="254"/>
    </location>
</feature>
<reference evidence="4" key="2">
    <citation type="submission" date="2021-03" db="UniProtKB">
        <authorList>
            <consortium name="EnsemblPlants"/>
        </authorList>
    </citation>
    <scope>IDENTIFICATION</scope>
</reference>
<evidence type="ECO:0000259" key="2">
    <source>
        <dbReference type="Pfam" id="PF13976"/>
    </source>
</evidence>
<dbReference type="Gramene" id="evm.model.06.1222">
    <property type="protein sequence ID" value="cds.evm.model.06.1222"/>
    <property type="gene ID" value="evm.TU.06.1222"/>
</dbReference>
<dbReference type="EnsemblPlants" id="evm.model.06.1222">
    <property type="protein sequence ID" value="cds.evm.model.06.1222"/>
    <property type="gene ID" value="evm.TU.06.1222"/>
</dbReference>
<evidence type="ECO:0008006" key="6">
    <source>
        <dbReference type="Google" id="ProtNLM"/>
    </source>
</evidence>
<dbReference type="Proteomes" id="UP000596661">
    <property type="component" value="Chromosome 6"/>
</dbReference>
<evidence type="ECO:0000313" key="4">
    <source>
        <dbReference type="EnsemblPlants" id="cds.evm.model.06.1222"/>
    </source>
</evidence>
<dbReference type="PANTHER" id="PTHR47481:SF22">
    <property type="entry name" value="RETROTRANSPOSON GAG DOMAIN-CONTAINING PROTEIN"/>
    <property type="match status" value="1"/>
</dbReference>
<dbReference type="InterPro" id="IPR054722">
    <property type="entry name" value="PolX-like_BBD"/>
</dbReference>
<dbReference type="Pfam" id="PF13976">
    <property type="entry name" value="gag_pre-integrs"/>
    <property type="match status" value="1"/>
</dbReference>
<evidence type="ECO:0000256" key="1">
    <source>
        <dbReference type="SAM" id="MobiDB-lite"/>
    </source>
</evidence>
<dbReference type="AlphaFoldDB" id="A0A803PTK8"/>
<dbReference type="PANTHER" id="PTHR47481">
    <property type="match status" value="1"/>
</dbReference>
<organism evidence="4 5">
    <name type="scientific">Cannabis sativa</name>
    <name type="common">Hemp</name>
    <name type="synonym">Marijuana</name>
    <dbReference type="NCBI Taxonomy" id="3483"/>
    <lineage>
        <taxon>Eukaryota</taxon>
        <taxon>Viridiplantae</taxon>
        <taxon>Streptophyta</taxon>
        <taxon>Embryophyta</taxon>
        <taxon>Tracheophyta</taxon>
        <taxon>Spermatophyta</taxon>
        <taxon>Magnoliopsida</taxon>
        <taxon>eudicotyledons</taxon>
        <taxon>Gunneridae</taxon>
        <taxon>Pentapetalae</taxon>
        <taxon>rosids</taxon>
        <taxon>fabids</taxon>
        <taxon>Rosales</taxon>
        <taxon>Cannabaceae</taxon>
        <taxon>Cannabis</taxon>
    </lineage>
</organism>
<reference evidence="4" key="1">
    <citation type="submission" date="2018-11" db="EMBL/GenBank/DDBJ databases">
        <authorList>
            <person name="Grassa J C."/>
        </authorList>
    </citation>
    <scope>NUCLEOTIDE SEQUENCE [LARGE SCALE GENOMIC DNA]</scope>
</reference>
<evidence type="ECO:0000313" key="5">
    <source>
        <dbReference type="Proteomes" id="UP000596661"/>
    </source>
</evidence>
<protein>
    <recommendedName>
        <fullName evidence="6">GAG-pre-integrase domain-containing protein</fullName>
    </recommendedName>
</protein>